<keyword evidence="3" id="KW-1185">Reference proteome</keyword>
<sequence>MPHVRMEYDARPAPRRVGLPVYHVRTLAPVASGAFYTAETFWTAAGVAVAVLMGGGAIWAALRASHPRRRLTYTTGHDPLVNQLVGGRLEIRRNGTLLTDPHLVRLVLTNPGRRDIPSSAFDRGQPFRVDLAVPYLEMVATESEPSAAQPPPVSVLGSELSIGPGRIGSGTTITYLLLVDTVPSYHCRHSLLDVRVEQLPVPPARRVPRQLPLVRP</sequence>
<keyword evidence="1" id="KW-0472">Membrane</keyword>
<gene>
    <name evidence="2" type="ORF">GCM10023335_68710</name>
</gene>
<dbReference type="Proteomes" id="UP001501759">
    <property type="component" value="Unassembled WGS sequence"/>
</dbReference>
<dbReference type="EMBL" id="BAABKB010000032">
    <property type="protein sequence ID" value="GAA5029550.1"/>
    <property type="molecule type" value="Genomic_DNA"/>
</dbReference>
<evidence type="ECO:0000313" key="2">
    <source>
        <dbReference type="EMBL" id="GAA5029550.1"/>
    </source>
</evidence>
<evidence type="ECO:0000256" key="1">
    <source>
        <dbReference type="SAM" id="Phobius"/>
    </source>
</evidence>
<evidence type="ECO:0000313" key="3">
    <source>
        <dbReference type="Proteomes" id="UP001501759"/>
    </source>
</evidence>
<dbReference type="RefSeq" id="WP_345656666.1">
    <property type="nucleotide sequence ID" value="NZ_BAABKB010000032.1"/>
</dbReference>
<organism evidence="2 3">
    <name type="scientific">Streptomyces siamensis</name>
    <dbReference type="NCBI Taxonomy" id="1274986"/>
    <lineage>
        <taxon>Bacteria</taxon>
        <taxon>Bacillati</taxon>
        <taxon>Actinomycetota</taxon>
        <taxon>Actinomycetes</taxon>
        <taxon>Kitasatosporales</taxon>
        <taxon>Streptomycetaceae</taxon>
        <taxon>Streptomyces</taxon>
    </lineage>
</organism>
<reference evidence="3" key="1">
    <citation type="journal article" date="2019" name="Int. J. Syst. Evol. Microbiol.">
        <title>The Global Catalogue of Microorganisms (GCM) 10K type strain sequencing project: providing services to taxonomists for standard genome sequencing and annotation.</title>
        <authorList>
            <consortium name="The Broad Institute Genomics Platform"/>
            <consortium name="The Broad Institute Genome Sequencing Center for Infectious Disease"/>
            <person name="Wu L."/>
            <person name="Ma J."/>
        </authorList>
    </citation>
    <scope>NUCLEOTIDE SEQUENCE [LARGE SCALE GENOMIC DNA]</scope>
    <source>
        <strain evidence="3">JCM 18409</strain>
    </source>
</reference>
<comment type="caution">
    <text evidence="2">The sequence shown here is derived from an EMBL/GenBank/DDBJ whole genome shotgun (WGS) entry which is preliminary data.</text>
</comment>
<feature type="transmembrane region" description="Helical" evidence="1">
    <location>
        <begin position="41"/>
        <end position="62"/>
    </location>
</feature>
<keyword evidence="1" id="KW-0812">Transmembrane</keyword>
<protein>
    <submittedName>
        <fullName evidence="2">Uncharacterized protein</fullName>
    </submittedName>
</protein>
<proteinExistence type="predicted"/>
<accession>A0ABP9JEG3</accession>
<name>A0ABP9JEG3_9ACTN</name>
<keyword evidence="1" id="KW-1133">Transmembrane helix</keyword>